<dbReference type="EMBL" id="LCEJ01000035">
    <property type="protein sequence ID" value="KKS70121.1"/>
    <property type="molecule type" value="Genomic_DNA"/>
</dbReference>
<keyword evidence="5 6" id="KW-0472">Membrane</keyword>
<evidence type="ECO:0000313" key="8">
    <source>
        <dbReference type="Proteomes" id="UP000034785"/>
    </source>
</evidence>
<sequence>MILRILINTLFGVVLVFIWTRFVNIEEIARILQRVEIKFALLFFAFFLFSGLLRALRLKLLLGKFKLPFKDVFMLNLLCQFLSFMIPVRAGEITKSAYLTSQFDLPLGKSLIWVFVDRFFDFWVILFLIAALLPFVATALPESSVRLIPVFFLGFTLVFVAAVLSEHFFKNITNRLARYLVLDKLRNIFIRITHTVIEGVGVLRRPAKETAALLALTVLATFSDAAIWLTVFTALGVDLSFIKVVLGTALAALTFLIPAAPGYVGSAEAAGLAVFSGVLGVEPNLASAVVVFFHILTVVVILVGGIISLYLLKFDLKFVWKKLRKQE</sequence>
<evidence type="ECO:0000256" key="1">
    <source>
        <dbReference type="ARBA" id="ARBA00004651"/>
    </source>
</evidence>
<name>A0A0G1DH56_9BACT</name>
<evidence type="ECO:0000256" key="4">
    <source>
        <dbReference type="ARBA" id="ARBA00022989"/>
    </source>
</evidence>
<comment type="subcellular location">
    <subcellularLocation>
        <location evidence="1">Cell membrane</location>
        <topology evidence="1">Multi-pass membrane protein</topology>
    </subcellularLocation>
</comment>
<feature type="transmembrane region" description="Helical" evidence="6">
    <location>
        <begin position="147"/>
        <end position="168"/>
    </location>
</feature>
<evidence type="ECO:0000256" key="5">
    <source>
        <dbReference type="ARBA" id="ARBA00023136"/>
    </source>
</evidence>
<dbReference type="Pfam" id="PF03706">
    <property type="entry name" value="LPG_synthase_TM"/>
    <property type="match status" value="1"/>
</dbReference>
<evidence type="ECO:0000256" key="3">
    <source>
        <dbReference type="ARBA" id="ARBA00022692"/>
    </source>
</evidence>
<evidence type="ECO:0008006" key="9">
    <source>
        <dbReference type="Google" id="ProtNLM"/>
    </source>
</evidence>
<accession>A0A0G1DH56</accession>
<dbReference type="PANTHER" id="PTHR39087">
    <property type="entry name" value="UPF0104 MEMBRANE PROTEIN MJ1595"/>
    <property type="match status" value="1"/>
</dbReference>
<feature type="transmembrane region" description="Helical" evidence="6">
    <location>
        <begin position="285"/>
        <end position="312"/>
    </location>
</feature>
<comment type="caution">
    <text evidence="7">The sequence shown here is derived from an EMBL/GenBank/DDBJ whole genome shotgun (WGS) entry which is preliminary data.</text>
</comment>
<evidence type="ECO:0000313" key="7">
    <source>
        <dbReference type="EMBL" id="KKS70121.1"/>
    </source>
</evidence>
<feature type="transmembrane region" description="Helical" evidence="6">
    <location>
        <begin position="213"/>
        <end position="237"/>
    </location>
</feature>
<proteinExistence type="predicted"/>
<keyword evidence="2" id="KW-1003">Cell membrane</keyword>
<dbReference type="AlphaFoldDB" id="A0A0G1DH56"/>
<keyword evidence="3 6" id="KW-0812">Transmembrane</keyword>
<feature type="transmembrane region" description="Helical" evidence="6">
    <location>
        <begin position="111"/>
        <end position="135"/>
    </location>
</feature>
<evidence type="ECO:0000256" key="2">
    <source>
        <dbReference type="ARBA" id="ARBA00022475"/>
    </source>
</evidence>
<dbReference type="InterPro" id="IPR022791">
    <property type="entry name" value="L-PG_synthase/AglD"/>
</dbReference>
<reference evidence="7 8" key="1">
    <citation type="journal article" date="2015" name="Nature">
        <title>rRNA introns, odd ribosomes, and small enigmatic genomes across a large radiation of phyla.</title>
        <authorList>
            <person name="Brown C.T."/>
            <person name="Hug L.A."/>
            <person name="Thomas B.C."/>
            <person name="Sharon I."/>
            <person name="Castelle C.J."/>
            <person name="Singh A."/>
            <person name="Wilkins M.J."/>
            <person name="Williams K.H."/>
            <person name="Banfield J.F."/>
        </authorList>
    </citation>
    <scope>NUCLEOTIDE SEQUENCE [LARGE SCALE GENOMIC DNA]</scope>
</reference>
<keyword evidence="4 6" id="KW-1133">Transmembrane helix</keyword>
<feature type="transmembrane region" description="Helical" evidence="6">
    <location>
        <begin position="6"/>
        <end position="23"/>
    </location>
</feature>
<protein>
    <recommendedName>
        <fullName evidence="9">Lysylphosphatidylglycerol synthetase/UPF0104</fullName>
    </recommendedName>
</protein>
<gene>
    <name evidence="7" type="ORF">UV41_C0035G0002</name>
</gene>
<evidence type="ECO:0000256" key="6">
    <source>
        <dbReference type="SAM" id="Phobius"/>
    </source>
</evidence>
<organism evidence="7 8">
    <name type="scientific">Candidatus Daviesbacteria bacterium GW2011_GWA2_42_7</name>
    <dbReference type="NCBI Taxonomy" id="1618425"/>
    <lineage>
        <taxon>Bacteria</taxon>
        <taxon>Candidatus Daviesiibacteriota</taxon>
    </lineage>
</organism>
<dbReference type="PANTHER" id="PTHR39087:SF2">
    <property type="entry name" value="UPF0104 MEMBRANE PROTEIN MJ1595"/>
    <property type="match status" value="1"/>
</dbReference>
<dbReference type="Proteomes" id="UP000034785">
    <property type="component" value="Unassembled WGS sequence"/>
</dbReference>
<dbReference type="NCBIfam" id="TIGR00374">
    <property type="entry name" value="flippase-like domain"/>
    <property type="match status" value="1"/>
</dbReference>
<feature type="transmembrane region" description="Helical" evidence="6">
    <location>
        <begin position="244"/>
        <end position="265"/>
    </location>
</feature>
<dbReference type="GO" id="GO:0005886">
    <property type="term" value="C:plasma membrane"/>
    <property type="evidence" value="ECO:0007669"/>
    <property type="project" value="UniProtKB-SubCell"/>
</dbReference>
<feature type="transmembrane region" description="Helical" evidence="6">
    <location>
        <begin position="35"/>
        <end position="53"/>
    </location>
</feature>